<sequence length="631" mass="71030">MVSFFAVNRVRIAHGNKAAYDEVFHRGVNIIRGENSSGKSTISDFLFYGLGGEFDRWKDAAAQCSAVRLEIETGISLLTVHRNVGSRQEPVLVFYGGLEDSLSRGIDEWQKVPIRRPPGGKELSFTQILFRAAGIPEAPNVDNSNVTMHQIMRLLYSDQQTPAGKLFRFESFDTRDIREAVGQLVIGVNGYELYETQIKLRQLNSDYAEKDRLYKAALLTLPRSEGLASIAALEARIGEIVSQRTVLQAEIANVDSYVASELSDKFVADRRAMQTKLRKLASDLQEQEQRSGDLADEISEIGLFVEHLTNQLASLGASEELSEKLGTIEFQYCPACLKPLDGADSKHCLVCHQEIDEDKAKSKYFELKIDNELQVRESQQLLKSKAAEFEALQGELRVGRRDYAVAVAEFAGRYDVSNSPREGFLAQRNKRLGRLEHEIVYLEELRATIQKIDELSKERANLNDEIDRLKARLKTLDASSMARTRKAMSAVGAIGRRLLTEDLPREDSFENPDSFSVNFGDDAMLVNGKMNFAESSNVVLKNTAILSLFLAACYDAEFWHPKFLLMDNIEDKGMEQERSHNYQRLIVRESQKAKFPHQIIFTTSMMDPSLEESGLTVGPKYTRQKKTLALG</sequence>
<feature type="coiled-coil region" evidence="1">
    <location>
        <begin position="445"/>
        <end position="479"/>
    </location>
</feature>
<dbReference type="RefSeq" id="WP_143046772.1">
    <property type="nucleotide sequence ID" value="NZ_FNTH01000001.1"/>
</dbReference>
<dbReference type="OrthoDB" id="8107482at2"/>
<protein>
    <recommendedName>
        <fullName evidence="4">AAA domain-containing protein</fullName>
    </recommendedName>
</protein>
<evidence type="ECO:0000256" key="1">
    <source>
        <dbReference type="SAM" id="Coils"/>
    </source>
</evidence>
<dbReference type="Proteomes" id="UP000198992">
    <property type="component" value="Unassembled WGS sequence"/>
</dbReference>
<dbReference type="AlphaFoldDB" id="A0A1H5A2K9"/>
<name>A0A1H5A2K9_9BRAD</name>
<proteinExistence type="predicted"/>
<feature type="coiled-coil region" evidence="1">
    <location>
        <begin position="270"/>
        <end position="297"/>
    </location>
</feature>
<keyword evidence="1" id="KW-0175">Coiled coil</keyword>
<gene>
    <name evidence="2" type="ORF">SAMN05444164_4548</name>
</gene>
<dbReference type="EMBL" id="FNTH01000001">
    <property type="protein sequence ID" value="SED36355.1"/>
    <property type="molecule type" value="Genomic_DNA"/>
</dbReference>
<organism evidence="2 3">
    <name type="scientific">Bradyrhizobium erythrophlei</name>
    <dbReference type="NCBI Taxonomy" id="1437360"/>
    <lineage>
        <taxon>Bacteria</taxon>
        <taxon>Pseudomonadati</taxon>
        <taxon>Pseudomonadota</taxon>
        <taxon>Alphaproteobacteria</taxon>
        <taxon>Hyphomicrobiales</taxon>
        <taxon>Nitrobacteraceae</taxon>
        <taxon>Bradyrhizobium</taxon>
    </lineage>
</organism>
<dbReference type="SUPFAM" id="SSF52540">
    <property type="entry name" value="P-loop containing nucleoside triphosphate hydrolases"/>
    <property type="match status" value="1"/>
</dbReference>
<evidence type="ECO:0000313" key="3">
    <source>
        <dbReference type="Proteomes" id="UP000198992"/>
    </source>
</evidence>
<evidence type="ECO:0000313" key="2">
    <source>
        <dbReference type="EMBL" id="SED36355.1"/>
    </source>
</evidence>
<dbReference type="Gene3D" id="3.40.50.300">
    <property type="entry name" value="P-loop containing nucleotide triphosphate hydrolases"/>
    <property type="match status" value="1"/>
</dbReference>
<reference evidence="2 3" key="1">
    <citation type="submission" date="2016-10" db="EMBL/GenBank/DDBJ databases">
        <authorList>
            <person name="de Groot N.N."/>
        </authorList>
    </citation>
    <scope>NUCLEOTIDE SEQUENCE [LARGE SCALE GENOMIC DNA]</scope>
    <source>
        <strain evidence="2 3">MT12</strain>
    </source>
</reference>
<accession>A0A1H5A2K9</accession>
<evidence type="ECO:0008006" key="4">
    <source>
        <dbReference type="Google" id="ProtNLM"/>
    </source>
</evidence>
<dbReference type="InterPro" id="IPR027417">
    <property type="entry name" value="P-loop_NTPase"/>
</dbReference>